<dbReference type="GO" id="GO:0008510">
    <property type="term" value="F:sodium:bicarbonate symporter activity"/>
    <property type="evidence" value="ECO:0007669"/>
    <property type="project" value="TreeGrafter"/>
</dbReference>
<reference evidence="12" key="1">
    <citation type="submission" date="2021-03" db="EMBL/GenBank/DDBJ databases">
        <authorList>
            <person name="Bekaert M."/>
        </authorList>
    </citation>
    <scope>NUCLEOTIDE SEQUENCE</scope>
</reference>
<dbReference type="OrthoDB" id="1735926at2759"/>
<dbReference type="GO" id="GO:0051453">
    <property type="term" value="P:regulation of intracellular pH"/>
    <property type="evidence" value="ECO:0007669"/>
    <property type="project" value="TreeGrafter"/>
</dbReference>
<feature type="transmembrane region" description="Helical" evidence="9">
    <location>
        <begin position="364"/>
        <end position="390"/>
    </location>
</feature>
<protein>
    <submittedName>
        <fullName evidence="12">SLC4A8</fullName>
    </submittedName>
</protein>
<dbReference type="GO" id="GO:0005452">
    <property type="term" value="F:solute:inorganic anion antiporter activity"/>
    <property type="evidence" value="ECO:0007669"/>
    <property type="project" value="InterPro"/>
</dbReference>
<evidence type="ECO:0000256" key="4">
    <source>
        <dbReference type="ARBA" id="ARBA00022475"/>
    </source>
</evidence>
<proteinExistence type="inferred from homology"/>
<evidence type="ECO:0000256" key="1">
    <source>
        <dbReference type="ARBA" id="ARBA00004651"/>
    </source>
</evidence>
<dbReference type="AlphaFoldDB" id="A0A8S3RAR9"/>
<comment type="subcellular location">
    <subcellularLocation>
        <location evidence="1">Cell membrane</location>
        <topology evidence="1">Multi-pass membrane protein</topology>
    </subcellularLocation>
</comment>
<gene>
    <name evidence="12" type="ORF">MEDL_18526</name>
</gene>
<feature type="transmembrane region" description="Helical" evidence="9">
    <location>
        <begin position="411"/>
        <end position="431"/>
    </location>
</feature>
<comment type="caution">
    <text evidence="12">The sequence shown here is derived from an EMBL/GenBank/DDBJ whole genome shotgun (WGS) entry which is preliminary data.</text>
</comment>
<dbReference type="Pfam" id="PF07565">
    <property type="entry name" value="Band_3_cyto"/>
    <property type="match status" value="1"/>
</dbReference>
<keyword evidence="8 9" id="KW-0472">Membrane</keyword>
<evidence type="ECO:0000256" key="9">
    <source>
        <dbReference type="SAM" id="Phobius"/>
    </source>
</evidence>
<accession>A0A8S3RAR9</accession>
<dbReference type="Pfam" id="PF00955">
    <property type="entry name" value="HCO3_cotransp"/>
    <property type="match status" value="1"/>
</dbReference>
<evidence type="ECO:0000256" key="5">
    <source>
        <dbReference type="ARBA" id="ARBA00022692"/>
    </source>
</evidence>
<sequence length="568" mass="64798">MYTCVERRIRTISRFVLDLITQNDETTPTVFCQFDALTKSNEEVIWKEYARWVKHDEDVKENVKRWSKPHNASVTSHCLLELKTQMSSGAITLEADVRNLISGELAKSNTLSHSTEQSIRSILLTRHEPQQELKHSDTTIKPNTISEFETPKTTCNSDIELAGISAQNDDSENQETEKFNSTCLNKFPNGAEVANVWAGEFEDLEKPVTAFIRLIEPRFIGDLSQVALPTRFIFFHLSPKFEPSYVFEIGRVISNMMVDKIFSEVAYKAKSKEDIIHGFEEFLDQLTVISPVESDDDICIEPPTTSPLQERRKLKSKDEYHAQIDDTLVRTGRYVSTILLQIWHPTGNNVGNNSHGQCKATTEYLLAAAFVNIAFALFGGQPLVIMGVSFQLFAIELIISRACRDNSWDYLSFRCMIGLWLALYLLIIVAFDLSVIVRYITRFTQEIFTCVMASIFIIYESVTRLSRYPSNTYHNVPVCTCTCVPDNQTETMYTPYMNFNSTIYGFMQENSSIKNEVCTKLENVLEGSGRDTQIDNSDVRFLPILLCIGTFIIAWKLVEIKKVDFSQQ</sequence>
<keyword evidence="4" id="KW-1003">Cell membrane</keyword>
<keyword evidence="3" id="KW-0813">Transport</keyword>
<evidence type="ECO:0000256" key="2">
    <source>
        <dbReference type="ARBA" id="ARBA00010993"/>
    </source>
</evidence>
<dbReference type="Gene3D" id="3.40.930.10">
    <property type="entry name" value="Mannitol-specific EII, Chain A"/>
    <property type="match status" value="1"/>
</dbReference>
<dbReference type="GO" id="GO:0008509">
    <property type="term" value="F:monoatomic anion transmembrane transporter activity"/>
    <property type="evidence" value="ECO:0007669"/>
    <property type="project" value="InterPro"/>
</dbReference>
<evidence type="ECO:0000259" key="11">
    <source>
        <dbReference type="Pfam" id="PF07565"/>
    </source>
</evidence>
<evidence type="ECO:0000313" key="12">
    <source>
        <dbReference type="EMBL" id="CAG2204035.1"/>
    </source>
</evidence>
<dbReference type="GO" id="GO:0005886">
    <property type="term" value="C:plasma membrane"/>
    <property type="evidence" value="ECO:0007669"/>
    <property type="project" value="UniProtKB-SubCell"/>
</dbReference>
<dbReference type="InterPro" id="IPR013769">
    <property type="entry name" value="Band3_cytoplasmic_dom"/>
</dbReference>
<dbReference type="Proteomes" id="UP000683360">
    <property type="component" value="Unassembled WGS sequence"/>
</dbReference>
<keyword evidence="7" id="KW-0406">Ion transport</keyword>
<dbReference type="InterPro" id="IPR003020">
    <property type="entry name" value="HCO3_transpt_euk"/>
</dbReference>
<keyword evidence="13" id="KW-1185">Reference proteome</keyword>
<evidence type="ECO:0000313" key="13">
    <source>
        <dbReference type="Proteomes" id="UP000683360"/>
    </source>
</evidence>
<dbReference type="PANTHER" id="PTHR11453">
    <property type="entry name" value="ANION EXCHANGE PROTEIN"/>
    <property type="match status" value="1"/>
</dbReference>
<dbReference type="InterPro" id="IPR016152">
    <property type="entry name" value="PTrfase/Anion_transptr"/>
</dbReference>
<evidence type="ECO:0000259" key="10">
    <source>
        <dbReference type="Pfam" id="PF00955"/>
    </source>
</evidence>
<name>A0A8S3RAR9_MYTED</name>
<evidence type="ECO:0000256" key="3">
    <source>
        <dbReference type="ARBA" id="ARBA00022448"/>
    </source>
</evidence>
<dbReference type="SUPFAM" id="SSF55804">
    <property type="entry name" value="Phoshotransferase/anion transport protein"/>
    <property type="match status" value="1"/>
</dbReference>
<comment type="similarity">
    <text evidence="2">Belongs to the anion exchanger (TC 2.A.31) family.</text>
</comment>
<keyword evidence="5 9" id="KW-0812">Transmembrane</keyword>
<dbReference type="EMBL" id="CAJPWZ010000935">
    <property type="protein sequence ID" value="CAG2204035.1"/>
    <property type="molecule type" value="Genomic_DNA"/>
</dbReference>
<organism evidence="12 13">
    <name type="scientific">Mytilus edulis</name>
    <name type="common">Blue mussel</name>
    <dbReference type="NCBI Taxonomy" id="6550"/>
    <lineage>
        <taxon>Eukaryota</taxon>
        <taxon>Metazoa</taxon>
        <taxon>Spiralia</taxon>
        <taxon>Lophotrochozoa</taxon>
        <taxon>Mollusca</taxon>
        <taxon>Bivalvia</taxon>
        <taxon>Autobranchia</taxon>
        <taxon>Pteriomorphia</taxon>
        <taxon>Mytilida</taxon>
        <taxon>Mytiloidea</taxon>
        <taxon>Mytilidae</taxon>
        <taxon>Mytilinae</taxon>
        <taxon>Mytilus</taxon>
    </lineage>
</organism>
<evidence type="ECO:0000256" key="6">
    <source>
        <dbReference type="ARBA" id="ARBA00022989"/>
    </source>
</evidence>
<feature type="domain" description="Bicarbonate transporter-like transmembrane" evidence="10">
    <location>
        <begin position="358"/>
        <end position="565"/>
    </location>
</feature>
<feature type="domain" description="Band 3 cytoplasmic" evidence="11">
    <location>
        <begin position="29"/>
        <end position="295"/>
    </location>
</feature>
<feature type="transmembrane region" description="Helical" evidence="9">
    <location>
        <begin position="539"/>
        <end position="558"/>
    </location>
</feature>
<dbReference type="InterPro" id="IPR011531">
    <property type="entry name" value="HCO3_transpt-like_TM_dom"/>
</dbReference>
<evidence type="ECO:0000256" key="8">
    <source>
        <dbReference type="ARBA" id="ARBA00023136"/>
    </source>
</evidence>
<evidence type="ECO:0000256" key="7">
    <source>
        <dbReference type="ARBA" id="ARBA00023065"/>
    </source>
</evidence>
<keyword evidence="6 9" id="KW-1133">Transmembrane helix</keyword>
<dbReference type="PANTHER" id="PTHR11453:SF36">
    <property type="entry name" value="ANION EXCHANGE PROTEIN"/>
    <property type="match status" value="1"/>
</dbReference>